<protein>
    <submittedName>
        <fullName evidence="2">Nuclease-related domain-containing protein</fullName>
    </submittedName>
</protein>
<evidence type="ECO:0000313" key="2">
    <source>
        <dbReference type="EMBL" id="MDX6018237.1"/>
    </source>
</evidence>
<keyword evidence="3" id="KW-1185">Reference proteome</keyword>
<dbReference type="RefSeq" id="WP_162206984.1">
    <property type="nucleotide sequence ID" value="NZ_JAWXXR010000001.1"/>
</dbReference>
<dbReference type="Pfam" id="PF08378">
    <property type="entry name" value="NERD"/>
    <property type="match status" value="1"/>
</dbReference>
<reference evidence="2 3" key="1">
    <citation type="submission" date="2023-11" db="EMBL/GenBank/DDBJ databases">
        <title>MicrobeMod: A computational toolkit for identifying prokaryotic methylation and restriction-modification with nanopore sequencing.</title>
        <authorList>
            <person name="Crits-Christoph A."/>
            <person name="Kang S.C."/>
            <person name="Lee H."/>
            <person name="Ostrov N."/>
        </authorList>
    </citation>
    <scope>NUCLEOTIDE SEQUENCE [LARGE SCALE GENOMIC DNA]</scope>
    <source>
        <strain evidence="2 3">ATCC BAA-2732</strain>
    </source>
</reference>
<evidence type="ECO:0000259" key="1">
    <source>
        <dbReference type="PROSITE" id="PS50965"/>
    </source>
</evidence>
<dbReference type="PROSITE" id="PS50965">
    <property type="entry name" value="NERD"/>
    <property type="match status" value="1"/>
</dbReference>
<gene>
    <name evidence="2" type="ORF">SIL79_18285</name>
</gene>
<comment type="caution">
    <text evidence="2">The sequence shown here is derived from an EMBL/GenBank/DDBJ whole genome shotgun (WGS) entry which is preliminary data.</text>
</comment>
<dbReference type="Proteomes" id="UP001272773">
    <property type="component" value="Unassembled WGS sequence"/>
</dbReference>
<name>A0ABU4QFN9_9GAMM</name>
<accession>A0ABU4QFN9</accession>
<evidence type="ECO:0000313" key="3">
    <source>
        <dbReference type="Proteomes" id="UP001272773"/>
    </source>
</evidence>
<dbReference type="EMBL" id="JAWXXR010000001">
    <property type="protein sequence ID" value="MDX6018237.1"/>
    <property type="molecule type" value="Genomic_DNA"/>
</dbReference>
<dbReference type="GeneID" id="88625499"/>
<dbReference type="InterPro" id="IPR011528">
    <property type="entry name" value="NERD"/>
</dbReference>
<feature type="domain" description="NERD" evidence="1">
    <location>
        <begin position="10"/>
        <end position="65"/>
    </location>
</feature>
<organism evidence="2 3">
    <name type="scientific">Shewanella indica</name>
    <dbReference type="NCBI Taxonomy" id="768528"/>
    <lineage>
        <taxon>Bacteria</taxon>
        <taxon>Pseudomonadati</taxon>
        <taxon>Pseudomonadota</taxon>
        <taxon>Gammaproteobacteria</taxon>
        <taxon>Alteromonadales</taxon>
        <taxon>Shewanellaceae</taxon>
        <taxon>Shewanella</taxon>
    </lineage>
</organism>
<sequence length="65" mass="7177">MAKHISFGTPVNDAERWAFELLGDELPKDYLLLTNIEIPTQSGRAMEVDALVVGEWGVYVINTAA</sequence>
<proteinExistence type="predicted"/>